<organism evidence="4 5">
    <name type="scientific">Nocardia alba</name>
    <dbReference type="NCBI Taxonomy" id="225051"/>
    <lineage>
        <taxon>Bacteria</taxon>
        <taxon>Bacillati</taxon>
        <taxon>Actinomycetota</taxon>
        <taxon>Actinomycetes</taxon>
        <taxon>Mycobacteriales</taxon>
        <taxon>Nocardiaceae</taxon>
        <taxon>Nocardia</taxon>
    </lineage>
</organism>
<comment type="caution">
    <text evidence="4">The sequence shown here is derived from an EMBL/GenBank/DDBJ whole genome shotgun (WGS) entry which is preliminary data.</text>
</comment>
<gene>
    <name evidence="4" type="ORF">DFR71_4369</name>
</gene>
<evidence type="ECO:0000313" key="4">
    <source>
        <dbReference type="EMBL" id="TCJ95454.1"/>
    </source>
</evidence>
<dbReference type="PANTHER" id="PTHR30204">
    <property type="entry name" value="REDOX-CYCLING DRUG-SENSING TRANSCRIPTIONAL ACTIVATOR SOXR"/>
    <property type="match status" value="1"/>
</dbReference>
<reference evidence="4 5" key="1">
    <citation type="submission" date="2019-03" db="EMBL/GenBank/DDBJ databases">
        <title>Genomic Encyclopedia of Type Strains, Phase IV (KMG-IV): sequencing the most valuable type-strain genomes for metagenomic binning, comparative biology and taxonomic classification.</title>
        <authorList>
            <person name="Goeker M."/>
        </authorList>
    </citation>
    <scope>NUCLEOTIDE SEQUENCE [LARGE SCALE GENOMIC DNA]</scope>
    <source>
        <strain evidence="4 5">DSM 44684</strain>
    </source>
</reference>
<protein>
    <submittedName>
        <fullName evidence="4">DNA-binding transcriptional MerR regulator</fullName>
    </submittedName>
</protein>
<dbReference type="GO" id="GO:0009360">
    <property type="term" value="C:DNA polymerase III complex"/>
    <property type="evidence" value="ECO:0007669"/>
    <property type="project" value="InterPro"/>
</dbReference>
<dbReference type="SMART" id="SM00422">
    <property type="entry name" value="HTH_MERR"/>
    <property type="match status" value="1"/>
</dbReference>
<dbReference type="Pfam" id="PF02767">
    <property type="entry name" value="DNA_pol3_beta_2"/>
    <property type="match status" value="1"/>
</dbReference>
<feature type="compositionally biased region" description="Basic and acidic residues" evidence="2">
    <location>
        <begin position="145"/>
        <end position="159"/>
    </location>
</feature>
<evidence type="ECO:0000256" key="1">
    <source>
        <dbReference type="ARBA" id="ARBA00023125"/>
    </source>
</evidence>
<evidence type="ECO:0000313" key="5">
    <source>
        <dbReference type="Proteomes" id="UP000294856"/>
    </source>
</evidence>
<dbReference type="InterPro" id="IPR047057">
    <property type="entry name" value="MerR_fam"/>
</dbReference>
<dbReference type="Gene3D" id="1.10.1660.10">
    <property type="match status" value="1"/>
</dbReference>
<evidence type="ECO:0000259" key="3">
    <source>
        <dbReference type="PROSITE" id="PS50937"/>
    </source>
</evidence>
<keyword evidence="5" id="KW-1185">Reference proteome</keyword>
<feature type="compositionally biased region" description="Low complexity" evidence="2">
    <location>
        <begin position="104"/>
        <end position="114"/>
    </location>
</feature>
<evidence type="ECO:0000256" key="2">
    <source>
        <dbReference type="SAM" id="MobiDB-lite"/>
    </source>
</evidence>
<feature type="region of interest" description="Disordered" evidence="2">
    <location>
        <begin position="104"/>
        <end position="159"/>
    </location>
</feature>
<dbReference type="InterPro" id="IPR046938">
    <property type="entry name" value="DNA_clamp_sf"/>
</dbReference>
<dbReference type="InterPro" id="IPR009061">
    <property type="entry name" value="DNA-bd_dom_put_sf"/>
</dbReference>
<dbReference type="GO" id="GO:0003677">
    <property type="term" value="F:DNA binding"/>
    <property type="evidence" value="ECO:0007669"/>
    <property type="project" value="UniProtKB-KW"/>
</dbReference>
<accession>A0A4R1FPM2</accession>
<dbReference type="STRING" id="1210063.GCA_001612665_04161"/>
<name>A0A4R1FPM2_9NOCA</name>
<feature type="region of interest" description="Disordered" evidence="2">
    <location>
        <begin position="259"/>
        <end position="288"/>
    </location>
</feature>
<dbReference type="Gene3D" id="3.10.150.10">
    <property type="entry name" value="DNA Polymerase III, subunit A, domain 2"/>
    <property type="match status" value="2"/>
</dbReference>
<dbReference type="SUPFAM" id="SSF46955">
    <property type="entry name" value="Putative DNA-binding domain"/>
    <property type="match status" value="1"/>
</dbReference>
<dbReference type="Proteomes" id="UP000294856">
    <property type="component" value="Unassembled WGS sequence"/>
</dbReference>
<dbReference type="GO" id="GO:0008408">
    <property type="term" value="F:3'-5' exonuclease activity"/>
    <property type="evidence" value="ECO:0007669"/>
    <property type="project" value="InterPro"/>
</dbReference>
<feature type="compositionally biased region" description="Basic and acidic residues" evidence="2">
    <location>
        <begin position="277"/>
        <end position="288"/>
    </location>
</feature>
<keyword evidence="1 4" id="KW-0238">DNA-binding</keyword>
<dbReference type="PANTHER" id="PTHR30204:SF97">
    <property type="entry name" value="MERR FAMILY REGULATORY PROTEIN"/>
    <property type="match status" value="1"/>
</dbReference>
<dbReference type="Pfam" id="PF13411">
    <property type="entry name" value="MerR_1"/>
    <property type="match status" value="1"/>
</dbReference>
<dbReference type="EMBL" id="SMFR01000003">
    <property type="protein sequence ID" value="TCJ95454.1"/>
    <property type="molecule type" value="Genomic_DNA"/>
</dbReference>
<dbReference type="PROSITE" id="PS50937">
    <property type="entry name" value="HTH_MERR_2"/>
    <property type="match status" value="1"/>
</dbReference>
<feature type="domain" description="HTH merR-type" evidence="3">
    <location>
        <begin position="6"/>
        <end position="76"/>
    </location>
</feature>
<dbReference type="InterPro" id="IPR000551">
    <property type="entry name" value="MerR-type_HTH_dom"/>
</dbReference>
<dbReference type="GO" id="GO:0003700">
    <property type="term" value="F:DNA-binding transcription factor activity"/>
    <property type="evidence" value="ECO:0007669"/>
    <property type="project" value="InterPro"/>
</dbReference>
<dbReference type="GO" id="GO:0006260">
    <property type="term" value="P:DNA replication"/>
    <property type="evidence" value="ECO:0007669"/>
    <property type="project" value="InterPro"/>
</dbReference>
<dbReference type="GO" id="GO:0003887">
    <property type="term" value="F:DNA-directed DNA polymerase activity"/>
    <property type="evidence" value="ECO:0007669"/>
    <property type="project" value="InterPro"/>
</dbReference>
<dbReference type="RefSeq" id="WP_067453556.1">
    <property type="nucleotide sequence ID" value="NZ_SMFR01000003.1"/>
</dbReference>
<feature type="compositionally biased region" description="Polar residues" evidence="2">
    <location>
        <begin position="260"/>
        <end position="272"/>
    </location>
</feature>
<dbReference type="SUPFAM" id="SSF55979">
    <property type="entry name" value="DNA clamp"/>
    <property type="match status" value="2"/>
</dbReference>
<feature type="compositionally biased region" description="Polar residues" evidence="2">
    <location>
        <begin position="116"/>
        <end position="125"/>
    </location>
</feature>
<feature type="compositionally biased region" description="Basic and acidic residues" evidence="2">
    <location>
        <begin position="126"/>
        <end position="138"/>
    </location>
</feature>
<dbReference type="InterPro" id="IPR022637">
    <property type="entry name" value="DNA_polIII_beta_cen"/>
</dbReference>
<proteinExistence type="predicted"/>
<dbReference type="AlphaFoldDB" id="A0A4R1FPM2"/>
<sequence length="459" mass="48863">MPDTELITIGAFARACGLSASALRFYADAGILAPADVDEVTGYRYYAQEQSTPAHLLRHLRAVDMPLPAVKALLTETDHARAIALLEHHLADLDRRQDQVRAAATAARGALRATHGSESGPSGSGNRDRAGVHPDRPRGPLATARDPEQELDPARRPRDDVWVSGPVVAAAIDQVATATVADPSLAVLDTMLFETDGQQLILTATDRYRLATRTVRLTRVSDAAWDATVDAEDLRAAVSWLRRRHAVAIRPHRDRIEFHTATTDSIAGSPNGTEGEPTTRHDAPPDDTRRFCRRSTQAFPDYRAMLSALAPVRTRVVLTRTALLGALERADSPIVVLSVDATGTVSVLPASAYAERATHPVTAATNDAVAQGSSTASSSASAESVVAPEIPSTGSTGPAMAIHFAVTTLYPAVATAVGPDVMLDLIAPDQPVLVRSADDGDLSTLVMPCRPEPTEETFR</sequence>